<dbReference type="InterPro" id="IPR011044">
    <property type="entry name" value="Quino_amine_DH_bsu"/>
</dbReference>
<dbReference type="Gene3D" id="2.130.10.10">
    <property type="entry name" value="YVTN repeat-like/Quinoprotein amine dehydrogenase"/>
    <property type="match status" value="1"/>
</dbReference>
<sequence length="361" mass="38619">MTRVSDELLRAALADAADTVRPEALRPLPARPQRRRRLRAAPLGGLAVAAAATIAVVLLVAPWSQHRRDGASPAFSLAAYTGIDYVLDGPWPTGGQWVRVRKADTGRQIATLPAPKGSSGFRDSADSGDNRTFVLTTADPQACSVRFYRLTLGADGRPKEGLTELRRATLRQQIGEGPDQLAVSRQTRRIAFAGKECGGASARGVITVVDPATGEQRVTRLPPRALASSLRWAPNGRELVFETMGDYLERTLQTLDTATGRISPVPLGIGDGMLCGAAFDKDGTHIVALVRNGRQNRVLWYSTVTKTITRQVPLPPSAPDAATMFEVSGDRIVAVIGDRVHVVTGTKVTTGRVGEDSMAMP</sequence>
<evidence type="ECO:0000313" key="3">
    <source>
        <dbReference type="Proteomes" id="UP001500683"/>
    </source>
</evidence>
<name>A0ABP7VC03_9ACTN</name>
<keyword evidence="3" id="KW-1185">Reference proteome</keyword>
<keyword evidence="1" id="KW-1133">Transmembrane helix</keyword>
<feature type="transmembrane region" description="Helical" evidence="1">
    <location>
        <begin position="40"/>
        <end position="63"/>
    </location>
</feature>
<dbReference type="Proteomes" id="UP001500683">
    <property type="component" value="Unassembled WGS sequence"/>
</dbReference>
<organism evidence="2 3">
    <name type="scientific">Actinomadura miaoliensis</name>
    <dbReference type="NCBI Taxonomy" id="430685"/>
    <lineage>
        <taxon>Bacteria</taxon>
        <taxon>Bacillati</taxon>
        <taxon>Actinomycetota</taxon>
        <taxon>Actinomycetes</taxon>
        <taxon>Streptosporangiales</taxon>
        <taxon>Thermomonosporaceae</taxon>
        <taxon>Actinomadura</taxon>
    </lineage>
</organism>
<protein>
    <recommendedName>
        <fullName evidence="4">WD40 repeat domain-containing protein</fullName>
    </recommendedName>
</protein>
<reference evidence="3" key="1">
    <citation type="journal article" date="2019" name="Int. J. Syst. Evol. Microbiol.">
        <title>The Global Catalogue of Microorganisms (GCM) 10K type strain sequencing project: providing services to taxonomists for standard genome sequencing and annotation.</title>
        <authorList>
            <consortium name="The Broad Institute Genomics Platform"/>
            <consortium name="The Broad Institute Genome Sequencing Center for Infectious Disease"/>
            <person name="Wu L."/>
            <person name="Ma J."/>
        </authorList>
    </citation>
    <scope>NUCLEOTIDE SEQUENCE [LARGE SCALE GENOMIC DNA]</scope>
    <source>
        <strain evidence="3">JCM 16702</strain>
    </source>
</reference>
<dbReference type="SUPFAM" id="SSF50969">
    <property type="entry name" value="YVTN repeat-like/Quinoprotein amine dehydrogenase"/>
    <property type="match status" value="1"/>
</dbReference>
<keyword evidence="1" id="KW-0812">Transmembrane</keyword>
<proteinExistence type="predicted"/>
<gene>
    <name evidence="2" type="ORF">GCM10022214_17130</name>
</gene>
<evidence type="ECO:0000313" key="2">
    <source>
        <dbReference type="EMBL" id="GAA4063990.1"/>
    </source>
</evidence>
<evidence type="ECO:0008006" key="4">
    <source>
        <dbReference type="Google" id="ProtNLM"/>
    </source>
</evidence>
<evidence type="ECO:0000256" key="1">
    <source>
        <dbReference type="SAM" id="Phobius"/>
    </source>
</evidence>
<dbReference type="InterPro" id="IPR015943">
    <property type="entry name" value="WD40/YVTN_repeat-like_dom_sf"/>
</dbReference>
<dbReference type="RefSeq" id="WP_344943331.1">
    <property type="nucleotide sequence ID" value="NZ_BAAAZG010000006.1"/>
</dbReference>
<keyword evidence="1" id="KW-0472">Membrane</keyword>
<accession>A0ABP7VC03</accession>
<dbReference type="EMBL" id="BAAAZG010000006">
    <property type="protein sequence ID" value="GAA4063990.1"/>
    <property type="molecule type" value="Genomic_DNA"/>
</dbReference>
<comment type="caution">
    <text evidence="2">The sequence shown here is derived from an EMBL/GenBank/DDBJ whole genome shotgun (WGS) entry which is preliminary data.</text>
</comment>